<dbReference type="InterPro" id="IPR050456">
    <property type="entry name" value="DeoC/FbaB_aldolase"/>
</dbReference>
<dbReference type="EMBL" id="QMIF01000002">
    <property type="protein sequence ID" value="TVM35687.1"/>
    <property type="molecule type" value="Genomic_DNA"/>
</dbReference>
<dbReference type="SUPFAM" id="SSF51569">
    <property type="entry name" value="Aldolase"/>
    <property type="match status" value="1"/>
</dbReference>
<dbReference type="PANTHER" id="PTHR47916">
    <property type="entry name" value="FRUCTOSE-BISPHOSPHATE ALDOLASE CLASS 1"/>
    <property type="match status" value="1"/>
</dbReference>
<name>A0A6P1ZMU7_9BACT</name>
<comment type="caution">
    <text evidence="1">The sequence shown here is derived from an EMBL/GenBank/DDBJ whole genome shotgun (WGS) entry which is preliminary data.</text>
</comment>
<gene>
    <name evidence="1" type="ORF">DQK91_03200</name>
</gene>
<evidence type="ECO:0000313" key="2">
    <source>
        <dbReference type="Proteomes" id="UP000434052"/>
    </source>
</evidence>
<sequence>MIGTTRRRARLFDPESGKSVILSLDHGASDGMIPGIEKIQEMLGAVGSSRAQGVVLNKGLARSWGGNVDQRVGLIIQLSGGTKHGLPTYNKSLVCSVPEALRAGADAVCVHVNLGNDLEDRMLGDLGVVTDEAHQLGLPVMAVIYARGGQIVNELDPALIGHSIRLGGELGADLVAVPFSGESESFGRAARSCPVPVLVTGGPRKASLDIVLDDISQALEAGASGVCVGRNIFQHPDPIAALAKVTERVHGAK</sequence>
<dbReference type="InterPro" id="IPR041720">
    <property type="entry name" value="FbaB-like"/>
</dbReference>
<dbReference type="RefSeq" id="WP_144234015.1">
    <property type="nucleotide sequence ID" value="NZ_QMIF01000002.1"/>
</dbReference>
<evidence type="ECO:0000313" key="1">
    <source>
        <dbReference type="EMBL" id="TVM35687.1"/>
    </source>
</evidence>
<dbReference type="SMART" id="SM01133">
    <property type="entry name" value="DeoC"/>
    <property type="match status" value="1"/>
</dbReference>
<proteinExistence type="predicted"/>
<dbReference type="Proteomes" id="UP000434052">
    <property type="component" value="Unassembled WGS sequence"/>
</dbReference>
<organism evidence="1 2">
    <name type="scientific">Oceanidesulfovibrio marinus</name>
    <dbReference type="NCBI Taxonomy" id="370038"/>
    <lineage>
        <taxon>Bacteria</taxon>
        <taxon>Pseudomonadati</taxon>
        <taxon>Thermodesulfobacteriota</taxon>
        <taxon>Desulfovibrionia</taxon>
        <taxon>Desulfovibrionales</taxon>
        <taxon>Desulfovibrionaceae</taxon>
        <taxon>Oceanidesulfovibrio</taxon>
    </lineage>
</organism>
<accession>A0A6P1ZMU7</accession>
<dbReference type="AlphaFoldDB" id="A0A6P1ZMU7"/>
<dbReference type="GO" id="GO:0004332">
    <property type="term" value="F:fructose-bisphosphate aldolase activity"/>
    <property type="evidence" value="ECO:0007669"/>
    <property type="project" value="InterPro"/>
</dbReference>
<dbReference type="PIRSF" id="PIRSF038992">
    <property type="entry name" value="Aldolase_Ia"/>
    <property type="match status" value="1"/>
</dbReference>
<dbReference type="CDD" id="cd00958">
    <property type="entry name" value="DhnA"/>
    <property type="match status" value="1"/>
</dbReference>
<protein>
    <submittedName>
        <fullName evidence="1">Fructose-bisphosphate aldolase</fullName>
    </submittedName>
</protein>
<dbReference type="InterPro" id="IPR002915">
    <property type="entry name" value="DeoC/FbaB/LacD_aldolase"/>
</dbReference>
<dbReference type="PANTHER" id="PTHR47916:SF1">
    <property type="entry name" value="3-HYDROXY-5-PHOSPHONOOXYPENTANE-2,4-DIONE THIOLASE"/>
    <property type="match status" value="1"/>
</dbReference>
<reference evidence="1 2" key="1">
    <citation type="submission" date="2018-06" db="EMBL/GenBank/DDBJ databases">
        <title>Complete genome of Desulfovibrio marinus P48SEP.</title>
        <authorList>
            <person name="Crispim J.S."/>
            <person name="Vidigal P.M.P."/>
            <person name="Silva L.C.F."/>
            <person name="Araujo L.C."/>
            <person name="Laguardia C.N."/>
            <person name="Dias R.S."/>
            <person name="Sousa M.P."/>
            <person name="Paula S.O."/>
            <person name="Silva C."/>
        </authorList>
    </citation>
    <scope>NUCLEOTIDE SEQUENCE [LARGE SCALE GENOMIC DNA]</scope>
    <source>
        <strain evidence="1 2">P48SEP</strain>
    </source>
</reference>
<dbReference type="NCBIfam" id="NF005556">
    <property type="entry name" value="PRK07226.1"/>
    <property type="match status" value="1"/>
</dbReference>
<dbReference type="InterPro" id="IPR013785">
    <property type="entry name" value="Aldolase_TIM"/>
</dbReference>
<dbReference type="OrthoDB" id="5915071at2"/>
<dbReference type="Pfam" id="PF01791">
    <property type="entry name" value="DeoC"/>
    <property type="match status" value="1"/>
</dbReference>
<dbReference type="Gene3D" id="3.20.20.70">
    <property type="entry name" value="Aldolase class I"/>
    <property type="match status" value="1"/>
</dbReference>